<keyword evidence="2" id="KW-1185">Reference proteome</keyword>
<comment type="caution">
    <text evidence="1">The sequence shown here is derived from an EMBL/GenBank/DDBJ whole genome shotgun (WGS) entry which is preliminary data.</text>
</comment>
<evidence type="ECO:0000313" key="1">
    <source>
        <dbReference type="EMBL" id="MCM2400166.1"/>
    </source>
</evidence>
<reference evidence="1 2" key="1">
    <citation type="submission" date="2022-06" db="EMBL/GenBank/DDBJ databases">
        <authorList>
            <person name="Sun Q."/>
        </authorList>
    </citation>
    <scope>NUCLEOTIDE SEQUENCE [LARGE SCALE GENOMIC DNA]</scope>
    <source>
        <strain evidence="1 2">S153</strain>
    </source>
</reference>
<dbReference type="EMBL" id="JAMQAY010000001">
    <property type="protein sequence ID" value="MCM2400166.1"/>
    <property type="molecule type" value="Genomic_DNA"/>
</dbReference>
<organism evidence="1 2">
    <name type="scientific">Ciceribacter sichuanensis</name>
    <dbReference type="NCBI Taxonomy" id="2949647"/>
    <lineage>
        <taxon>Bacteria</taxon>
        <taxon>Pseudomonadati</taxon>
        <taxon>Pseudomonadota</taxon>
        <taxon>Alphaproteobacteria</taxon>
        <taxon>Hyphomicrobiales</taxon>
        <taxon>Rhizobiaceae</taxon>
        <taxon>Ciceribacter</taxon>
    </lineage>
</organism>
<name>A0ABT0V4H9_9HYPH</name>
<proteinExistence type="predicted"/>
<protein>
    <recommendedName>
        <fullName evidence="3">Transcriptional regulator</fullName>
    </recommendedName>
</protein>
<sequence length="92" mass="10642">MSNPEARIALARLIADRIAELGIARADFMKLVGFTTESSFGSYLVGFSKLHLWQVPLVTRVLELDEREILLMCLAQNHNEWCMDLFRRHLRP</sequence>
<dbReference type="Proteomes" id="UP001155079">
    <property type="component" value="Unassembled WGS sequence"/>
</dbReference>
<evidence type="ECO:0000313" key="2">
    <source>
        <dbReference type="Proteomes" id="UP001155079"/>
    </source>
</evidence>
<accession>A0ABT0V4H9</accession>
<gene>
    <name evidence="1" type="ORF">NBH20_03305</name>
</gene>
<evidence type="ECO:0008006" key="3">
    <source>
        <dbReference type="Google" id="ProtNLM"/>
    </source>
</evidence>
<dbReference type="RefSeq" id="WP_250943935.1">
    <property type="nucleotide sequence ID" value="NZ_JAMQAY010000001.1"/>
</dbReference>